<dbReference type="Gene3D" id="3.90.320.10">
    <property type="match status" value="1"/>
</dbReference>
<dbReference type="InterPro" id="IPR011604">
    <property type="entry name" value="PDDEXK-like_dom_sf"/>
</dbReference>
<dbReference type="OrthoDB" id="9761147at2"/>
<comment type="caution">
    <text evidence="2">The sequence shown here is derived from an EMBL/GenBank/DDBJ whole genome shotgun (WGS) entry which is preliminary data.</text>
</comment>
<gene>
    <name evidence="2" type="ORF">HMPREF2130_10425</name>
</gene>
<dbReference type="Pfam" id="PF12705">
    <property type="entry name" value="PDDEXK_1"/>
    <property type="match status" value="1"/>
</dbReference>
<protein>
    <recommendedName>
        <fullName evidence="1">PD-(D/E)XK endonuclease-like domain-containing protein</fullName>
    </recommendedName>
</protein>
<dbReference type="NCBIfam" id="TIGR03623">
    <property type="entry name" value="probable DNA repair protein"/>
    <property type="match status" value="1"/>
</dbReference>
<dbReference type="InterPro" id="IPR038726">
    <property type="entry name" value="PDDEXK_AddAB-type"/>
</dbReference>
<dbReference type="Proteomes" id="UP000029629">
    <property type="component" value="Unassembled WGS sequence"/>
</dbReference>
<dbReference type="RefSeq" id="WP_036560725.1">
    <property type="nucleotide sequence ID" value="NZ_JRNI01000076.1"/>
</dbReference>
<dbReference type="InterPro" id="IPR027417">
    <property type="entry name" value="P-loop_NTPase"/>
</dbReference>
<name>A0A096AZE3_9BURK</name>
<dbReference type="AlphaFoldDB" id="A0A096AZE3"/>
<accession>A0A096AZE3</accession>
<evidence type="ECO:0000313" key="2">
    <source>
        <dbReference type="EMBL" id="KGF26369.1"/>
    </source>
</evidence>
<dbReference type="eggNOG" id="COG2887">
    <property type="taxonomic scope" value="Bacteria"/>
</dbReference>
<organism evidence="2 3">
    <name type="scientific">Oligella urethralis DNF00040</name>
    <dbReference type="NCBI Taxonomy" id="1401065"/>
    <lineage>
        <taxon>Bacteria</taxon>
        <taxon>Pseudomonadati</taxon>
        <taxon>Pseudomonadota</taxon>
        <taxon>Betaproteobacteria</taxon>
        <taxon>Burkholderiales</taxon>
        <taxon>Alcaligenaceae</taxon>
        <taxon>Oligella</taxon>
    </lineage>
</organism>
<dbReference type="SUPFAM" id="SSF52540">
    <property type="entry name" value="P-loop containing nucleoside triphosphate hydrolases"/>
    <property type="match status" value="1"/>
</dbReference>
<feature type="domain" description="PD-(D/E)XK endonuclease-like" evidence="1">
    <location>
        <begin position="620"/>
        <end position="877"/>
    </location>
</feature>
<proteinExistence type="predicted"/>
<sequence length="895" mass="101241">MLDGLIRISQQELLDLEASETMVVTVNNRMAIHLKRLLISAKRETAQVFELPRIQPWSVFTESLTERVAFAVAAVPAAKQLSHFAALLYWEAVLEEQQLSTLNLSKLARVLAEAHTLETDWAIRVEDAELTPEYREYQSIKQHYLARLQQRDAIDGPLRDQWLLQQLQEGNAASALLSGKAIVLLGFRELSPTQSALLAACQALGASLYRLHDDNQLAAQLSVYQAHSRREELEAAVDWAKAQLAAHPTGRFAIIDPLLQSENSTVRRYLHERLQASGLQTDLLYNVAIGRPLSDWTIVRSALACLRLFITLESSGRIATQALGEALLLAQEALLSAWSDEIHAIDLKLREANKISYKKAEVQQFFYEISDEFVDLTKRAFALFGTVSSLKFNQHLAIFKAFFELFNFPGIAKLSSVQYQVCQAFDETLKNAAALSPLLDTMSIREALHLFERLCSQQIFQPQRAATARLDVLGMLEAEGAKWDAVWILSLQDDVLPTVPKPNPLIPKTALQRVAAPRSDQQREFEWAQAMLEQLLSTAPQIHISWHAFSGEMPTKVSPLLAQYLPEDQWLTIEGQCTVDAVSDKLVAAELEFLQDNYGPPVAGLLSGGTRLIDLQAKNPLWAFAVYRLHMREFHSYPRYELDRMQRGSFMHAALELFWQGVRDQHSLQAMDENALKAKISEVVDVCAKEELLFDSNALLNLEKEYAKNQLFHFLSLEQKRELSFSVQELEKKVQLPLASIQLRVTVDRIDYLENNSYLYLDYKTGSLPNYKKHWYRERPIDLQLPLYAAYGEHAISDIGGVGFASLKPGKMGFGGIGLVNWSLEESSKGVEQKTAAAFEELLRVWKTKLHSLAEEISNGFAANRYEDKKDMDYCEVLPFLRLSQSVEEEESDDE</sequence>
<dbReference type="Gene3D" id="3.40.50.300">
    <property type="entry name" value="P-loop containing nucleotide triphosphate hydrolases"/>
    <property type="match status" value="1"/>
</dbReference>
<reference evidence="2 3" key="1">
    <citation type="submission" date="2014-07" db="EMBL/GenBank/DDBJ databases">
        <authorList>
            <person name="McCorrison J."/>
            <person name="Sanka R."/>
            <person name="Torralba M."/>
            <person name="Gillis M."/>
            <person name="Haft D.H."/>
            <person name="Methe B."/>
            <person name="Sutton G."/>
            <person name="Nelson K.E."/>
        </authorList>
    </citation>
    <scope>NUCLEOTIDE SEQUENCE [LARGE SCALE GENOMIC DNA]</scope>
    <source>
        <strain evidence="2 3">DNF00040</strain>
    </source>
</reference>
<dbReference type="EMBL" id="JRNI01000076">
    <property type="protein sequence ID" value="KGF26369.1"/>
    <property type="molecule type" value="Genomic_DNA"/>
</dbReference>
<keyword evidence="3" id="KW-1185">Reference proteome</keyword>
<dbReference type="InterPro" id="IPR019925">
    <property type="entry name" value="DNA_repair_protein_predicted"/>
</dbReference>
<evidence type="ECO:0000259" key="1">
    <source>
        <dbReference type="Pfam" id="PF12705"/>
    </source>
</evidence>
<evidence type="ECO:0000313" key="3">
    <source>
        <dbReference type="Proteomes" id="UP000029629"/>
    </source>
</evidence>